<protein>
    <submittedName>
        <fullName evidence="2">Uncharacterized protein</fullName>
    </submittedName>
</protein>
<dbReference type="AlphaFoldDB" id="A0A285RJ97"/>
<keyword evidence="3" id="KW-1185">Reference proteome</keyword>
<feature type="transmembrane region" description="Helical" evidence="1">
    <location>
        <begin position="26"/>
        <end position="52"/>
    </location>
</feature>
<proteinExistence type="predicted"/>
<keyword evidence="1" id="KW-1133">Transmembrane helix</keyword>
<evidence type="ECO:0000313" key="3">
    <source>
        <dbReference type="Proteomes" id="UP000219111"/>
    </source>
</evidence>
<keyword evidence="1" id="KW-0472">Membrane</keyword>
<organism evidence="2 3">
    <name type="scientific">Rhodobacter maris</name>
    <dbReference type="NCBI Taxonomy" id="446682"/>
    <lineage>
        <taxon>Bacteria</taxon>
        <taxon>Pseudomonadati</taxon>
        <taxon>Pseudomonadota</taxon>
        <taxon>Alphaproteobacteria</taxon>
        <taxon>Rhodobacterales</taxon>
        <taxon>Rhodobacter group</taxon>
        <taxon>Rhodobacter</taxon>
    </lineage>
</organism>
<evidence type="ECO:0000313" key="2">
    <source>
        <dbReference type="EMBL" id="SOB94171.1"/>
    </source>
</evidence>
<name>A0A285RJ97_9RHOB</name>
<dbReference type="EMBL" id="OBMT01000001">
    <property type="protein sequence ID" value="SOB94171.1"/>
    <property type="molecule type" value="Genomic_DNA"/>
</dbReference>
<dbReference type="RefSeq" id="WP_097068370.1">
    <property type="nucleotide sequence ID" value="NZ_OBMT01000001.1"/>
</dbReference>
<feature type="transmembrane region" description="Helical" evidence="1">
    <location>
        <begin position="58"/>
        <end position="82"/>
    </location>
</feature>
<sequence>MGDLVQIALGLVGGLAPPVAPARGKIVALALIGAFTATAYAAAAFALWFALVPLIGPAFAALTLAGLALLSALITWGLLALLDARARARAEAARAAALHSALSEAALTTLPKLIADHPLATVALAAGLAFALTPRSDA</sequence>
<accession>A0A285RJ97</accession>
<keyword evidence="1" id="KW-0812">Transmembrane</keyword>
<reference evidence="3" key="1">
    <citation type="submission" date="2017-08" db="EMBL/GenBank/DDBJ databases">
        <authorList>
            <person name="Varghese N."/>
            <person name="Submissions S."/>
        </authorList>
    </citation>
    <scope>NUCLEOTIDE SEQUENCE [LARGE SCALE GENOMIC DNA]</scope>
    <source>
        <strain evidence="3">JA276</strain>
    </source>
</reference>
<dbReference type="Proteomes" id="UP000219111">
    <property type="component" value="Unassembled WGS sequence"/>
</dbReference>
<evidence type="ECO:0000256" key="1">
    <source>
        <dbReference type="SAM" id="Phobius"/>
    </source>
</evidence>
<gene>
    <name evidence="2" type="ORF">SAMN05877831_101344</name>
</gene>